<accession>A0A378UJR9</accession>
<evidence type="ECO:0000313" key="1">
    <source>
        <dbReference type="EMBL" id="STZ76963.1"/>
    </source>
</evidence>
<dbReference type="Proteomes" id="UP000254651">
    <property type="component" value="Unassembled WGS sequence"/>
</dbReference>
<gene>
    <name evidence="1" type="ORF">NCTC10295_01756</name>
</gene>
<name>A0A378UJR9_BERDE</name>
<dbReference type="EMBL" id="UGQS01000002">
    <property type="protein sequence ID" value="STZ76963.1"/>
    <property type="molecule type" value="Genomic_DNA"/>
</dbReference>
<proteinExistence type="predicted"/>
<dbReference type="AlphaFoldDB" id="A0A378UJR9"/>
<dbReference type="Gene3D" id="6.20.450.20">
    <property type="match status" value="1"/>
</dbReference>
<reference evidence="1 2" key="1">
    <citation type="submission" date="2018-06" db="EMBL/GenBank/DDBJ databases">
        <authorList>
            <consortium name="Pathogen Informatics"/>
            <person name="Doyle S."/>
        </authorList>
    </citation>
    <scope>NUCLEOTIDE SEQUENCE [LARGE SCALE GENOMIC DNA]</scope>
    <source>
        <strain evidence="1 2">NCTC10295</strain>
    </source>
</reference>
<sequence>MNTLKLDPRLHEFDNTQAANEYDTWFRAKVAEARQAPTVSHEAALAHFAAKRAERLEKLKHDTPA</sequence>
<protein>
    <recommendedName>
        <fullName evidence="3">Stability determinant</fullName>
    </recommendedName>
</protein>
<dbReference type="RefSeq" id="WP_066079201.1">
    <property type="nucleotide sequence ID" value="NZ_CP181246.1"/>
</dbReference>
<organism evidence="1 2">
    <name type="scientific">Bergeriella denitrificans</name>
    <name type="common">Neisseria denitrificans</name>
    <dbReference type="NCBI Taxonomy" id="494"/>
    <lineage>
        <taxon>Bacteria</taxon>
        <taxon>Pseudomonadati</taxon>
        <taxon>Pseudomonadota</taxon>
        <taxon>Betaproteobacteria</taxon>
        <taxon>Neisseriales</taxon>
        <taxon>Neisseriaceae</taxon>
        <taxon>Bergeriella</taxon>
    </lineage>
</organism>
<evidence type="ECO:0008006" key="3">
    <source>
        <dbReference type="Google" id="ProtNLM"/>
    </source>
</evidence>
<keyword evidence="2" id="KW-1185">Reference proteome</keyword>
<evidence type="ECO:0000313" key="2">
    <source>
        <dbReference type="Proteomes" id="UP000254651"/>
    </source>
</evidence>